<gene>
    <name evidence="2" type="ORF">C7Y72_00015</name>
</gene>
<dbReference type="Proteomes" id="UP000240739">
    <property type="component" value="Unassembled WGS sequence"/>
</dbReference>
<proteinExistence type="predicted"/>
<evidence type="ECO:0000313" key="3">
    <source>
        <dbReference type="Proteomes" id="UP000240739"/>
    </source>
</evidence>
<evidence type="ECO:0000256" key="1">
    <source>
        <dbReference type="SAM" id="MobiDB-lite"/>
    </source>
</evidence>
<feature type="compositionally biased region" description="Basic and acidic residues" evidence="1">
    <location>
        <begin position="65"/>
        <end position="74"/>
    </location>
</feature>
<dbReference type="EMBL" id="PYYB01000001">
    <property type="protein sequence ID" value="PTL58147.1"/>
    <property type="molecule type" value="Genomic_DNA"/>
</dbReference>
<organism evidence="2 3">
    <name type="scientific">Paraconexibacter algicola</name>
    <dbReference type="NCBI Taxonomy" id="2133960"/>
    <lineage>
        <taxon>Bacteria</taxon>
        <taxon>Bacillati</taxon>
        <taxon>Actinomycetota</taxon>
        <taxon>Thermoleophilia</taxon>
        <taxon>Solirubrobacterales</taxon>
        <taxon>Paraconexibacteraceae</taxon>
        <taxon>Paraconexibacter</taxon>
    </lineage>
</organism>
<feature type="compositionally biased region" description="Basic and acidic residues" evidence="1">
    <location>
        <begin position="41"/>
        <end position="58"/>
    </location>
</feature>
<dbReference type="AlphaFoldDB" id="A0A2T4UG03"/>
<keyword evidence="3" id="KW-1185">Reference proteome</keyword>
<reference evidence="2 3" key="1">
    <citation type="submission" date="2018-03" db="EMBL/GenBank/DDBJ databases">
        <title>Aquarubrobacter algicola gen. nov., sp. nov., a novel actinobacterium isolated from shallow eutrophic lake during the end of cyanobacterial harmful algal blooms.</title>
        <authorList>
            <person name="Chun S.J."/>
        </authorList>
    </citation>
    <scope>NUCLEOTIDE SEQUENCE [LARGE SCALE GENOMIC DNA]</scope>
    <source>
        <strain evidence="2 3">Seoho-28</strain>
    </source>
</reference>
<feature type="region of interest" description="Disordered" evidence="1">
    <location>
        <begin position="36"/>
        <end position="84"/>
    </location>
</feature>
<name>A0A2T4UG03_9ACTN</name>
<accession>A0A2T4UG03</accession>
<sequence>MFGGQGLLARYVSSVALVAATIAILVFLPVGHAGAQTPGRGDQERFEQSSTRAQERREARRTRRSGAEAREARRQSRTRFRQLSRREARALARRSFTPLKADVWSPLRLQAGERFGGYRNDFQAEILRDGAEPVVAKTFVPMRDTDTTGAERRVSLDLQEQGTAVVASNPLIDFSLSKSSAGPLYLQQTGITFTPLVDVVEGEI</sequence>
<evidence type="ECO:0000313" key="2">
    <source>
        <dbReference type="EMBL" id="PTL58147.1"/>
    </source>
</evidence>
<comment type="caution">
    <text evidence="2">The sequence shown here is derived from an EMBL/GenBank/DDBJ whole genome shotgun (WGS) entry which is preliminary data.</text>
</comment>
<protein>
    <submittedName>
        <fullName evidence="2">Uncharacterized protein</fullName>
    </submittedName>
</protein>